<dbReference type="InterPro" id="IPR017127">
    <property type="entry name" value="Ribosome_uL3_MTase"/>
</dbReference>
<comment type="catalytic activity">
    <reaction evidence="4">
        <text>L-glutaminyl-[ribosomal protein uL3] + S-adenosyl-L-methionine = N(5)-methyl-L-glutaminyl-[ribosomal protein uL3] + S-adenosyl-L-homocysteine + H(+)</text>
        <dbReference type="Rhea" id="RHEA:45020"/>
        <dbReference type="Rhea" id="RHEA-COMP:11063"/>
        <dbReference type="Rhea" id="RHEA-COMP:11064"/>
        <dbReference type="ChEBI" id="CHEBI:15378"/>
        <dbReference type="ChEBI" id="CHEBI:30011"/>
        <dbReference type="ChEBI" id="CHEBI:57856"/>
        <dbReference type="ChEBI" id="CHEBI:59789"/>
        <dbReference type="ChEBI" id="CHEBI:61891"/>
        <dbReference type="EC" id="2.1.1.298"/>
    </reaction>
</comment>
<keyword evidence="6" id="KW-0687">Ribonucleoprotein</keyword>
<dbReference type="Pfam" id="PF05175">
    <property type="entry name" value="MTS"/>
    <property type="match status" value="1"/>
</dbReference>
<dbReference type="CDD" id="cd02440">
    <property type="entry name" value="AdoMet_MTases"/>
    <property type="match status" value="1"/>
</dbReference>
<dbReference type="PANTHER" id="PTHR47806">
    <property type="entry name" value="50S RIBOSOMAL PROTEIN L3 GLUTAMINE METHYLTRANSFERASE"/>
    <property type="match status" value="1"/>
</dbReference>
<dbReference type="GO" id="GO:0032259">
    <property type="term" value="P:methylation"/>
    <property type="evidence" value="ECO:0007669"/>
    <property type="project" value="UniProtKB-KW"/>
</dbReference>
<keyword evidence="6" id="KW-0689">Ribosomal protein</keyword>
<evidence type="ECO:0000256" key="1">
    <source>
        <dbReference type="ARBA" id="ARBA00022603"/>
    </source>
</evidence>
<sequence length="325" mass="36189">MTVFSVSSAVKCMNIDEVVETLLTARDLIRWGASLFNREGLFFGHGTDNAFDEAAYLTLFVLHLPPQIPESWFDARLLAEERSAVAELIARRVQTRLPAPYLTNEAWFAGLPFYVDERVLIPRSPIAELIQERFEPWIDPERVGRVLDLCTGSGCIAAACALAFPAATVDAGDISEEALEVVRINIEKHGLEEQMQPVRSDLFDGFRGERYDIIVSNPPYVDAEDMAALPDEYHHEPALALEAGHDGLDLVLRMLSEAPDHLEQEGILVVEVGNSAAALEELLPEVPFVWLEFERGGEGVFLLTAEQVTEHQALFARHAATRQRL</sequence>
<organism evidence="6 7">
    <name type="scientific">Thiohalomonas denitrificans</name>
    <dbReference type="NCBI Taxonomy" id="415747"/>
    <lineage>
        <taxon>Bacteria</taxon>
        <taxon>Pseudomonadati</taxon>
        <taxon>Pseudomonadota</taxon>
        <taxon>Gammaproteobacteria</taxon>
        <taxon>Thiohalomonadales</taxon>
        <taxon>Thiohalomonadaceae</taxon>
        <taxon>Thiohalomonas</taxon>
    </lineage>
</organism>
<dbReference type="InterPro" id="IPR029063">
    <property type="entry name" value="SAM-dependent_MTases_sf"/>
</dbReference>
<evidence type="ECO:0000259" key="5">
    <source>
        <dbReference type="Pfam" id="PF05175"/>
    </source>
</evidence>
<evidence type="ECO:0000313" key="6">
    <source>
        <dbReference type="EMBL" id="SCZ56369.1"/>
    </source>
</evidence>
<keyword evidence="1 4" id="KW-0489">Methyltransferase</keyword>
<protein>
    <recommendedName>
        <fullName evidence="4">Ribosomal protein uL3 glutamine methyltransferase</fullName>
        <shortName evidence="4">uL3 MTase</shortName>
        <ecNumber evidence="4">2.1.1.298</ecNumber>
    </recommendedName>
    <alternativeName>
        <fullName evidence="4">N5-glutamine methyltransferase PrmB</fullName>
    </alternativeName>
</protein>
<dbReference type="EMBL" id="FMWD01000003">
    <property type="protein sequence ID" value="SCZ56369.1"/>
    <property type="molecule type" value="Genomic_DNA"/>
</dbReference>
<evidence type="ECO:0000256" key="4">
    <source>
        <dbReference type="HAMAP-Rule" id="MF_02125"/>
    </source>
</evidence>
<dbReference type="AlphaFoldDB" id="A0A1G5Q4Z7"/>
<proteinExistence type="inferred from homology"/>
<dbReference type="NCBIfam" id="TIGR03533">
    <property type="entry name" value="L3_gln_methyl"/>
    <property type="match status" value="1"/>
</dbReference>
<reference evidence="6 7" key="1">
    <citation type="submission" date="2016-10" db="EMBL/GenBank/DDBJ databases">
        <authorList>
            <person name="de Groot N.N."/>
        </authorList>
    </citation>
    <scope>NUCLEOTIDE SEQUENCE [LARGE SCALE GENOMIC DNA]</scope>
    <source>
        <strain evidence="6 7">HLD2</strain>
    </source>
</reference>
<feature type="domain" description="Methyltransferase small" evidence="5">
    <location>
        <begin position="141"/>
        <end position="225"/>
    </location>
</feature>
<dbReference type="GO" id="GO:0036009">
    <property type="term" value="F:protein-glutamine N-methyltransferase activity"/>
    <property type="evidence" value="ECO:0007669"/>
    <property type="project" value="UniProtKB-UniRule"/>
</dbReference>
<name>A0A1G5Q4Z7_9GAMM</name>
<keyword evidence="2 4" id="KW-0808">Transferase</keyword>
<dbReference type="PANTHER" id="PTHR47806:SF1">
    <property type="entry name" value="RIBOSOMAL PROTEIN UL3 GLUTAMINE METHYLTRANSFERASE"/>
    <property type="match status" value="1"/>
</dbReference>
<dbReference type="GO" id="GO:0005829">
    <property type="term" value="C:cytosol"/>
    <property type="evidence" value="ECO:0007669"/>
    <property type="project" value="TreeGrafter"/>
</dbReference>
<dbReference type="Proteomes" id="UP000199648">
    <property type="component" value="Unassembled WGS sequence"/>
</dbReference>
<accession>A0A1G5Q4Z7</accession>
<comment type="similarity">
    <text evidence="4">Belongs to the protein N5-glutamine methyltransferase family. PrmB subfamily.</text>
</comment>
<keyword evidence="7" id="KW-1185">Reference proteome</keyword>
<evidence type="ECO:0000256" key="2">
    <source>
        <dbReference type="ARBA" id="ARBA00022679"/>
    </source>
</evidence>
<dbReference type="HAMAP" id="MF_02125">
    <property type="entry name" value="L3_methyltr_PrmB"/>
    <property type="match status" value="1"/>
</dbReference>
<dbReference type="InterPro" id="IPR007848">
    <property type="entry name" value="Small_mtfrase_dom"/>
</dbReference>
<dbReference type="SUPFAM" id="SSF53335">
    <property type="entry name" value="S-adenosyl-L-methionine-dependent methyltransferases"/>
    <property type="match status" value="1"/>
</dbReference>
<evidence type="ECO:0000313" key="7">
    <source>
        <dbReference type="Proteomes" id="UP000199648"/>
    </source>
</evidence>
<keyword evidence="3 4" id="KW-0949">S-adenosyl-L-methionine</keyword>
<dbReference type="STRING" id="415747.SAMN03097708_01345"/>
<dbReference type="InterPro" id="IPR004556">
    <property type="entry name" value="HemK-like"/>
</dbReference>
<gene>
    <name evidence="4" type="primary">prmB</name>
    <name evidence="6" type="ORF">SAMN03097708_01345</name>
</gene>
<comment type="function">
    <text evidence="4">Methylates ribosomal protein uL3 on a specific glutamine residue.</text>
</comment>
<dbReference type="PROSITE" id="PS00092">
    <property type="entry name" value="N6_MTASE"/>
    <property type="match status" value="1"/>
</dbReference>
<dbReference type="GO" id="GO:0005840">
    <property type="term" value="C:ribosome"/>
    <property type="evidence" value="ECO:0007669"/>
    <property type="project" value="UniProtKB-KW"/>
</dbReference>
<dbReference type="GO" id="GO:0003676">
    <property type="term" value="F:nucleic acid binding"/>
    <property type="evidence" value="ECO:0007669"/>
    <property type="project" value="InterPro"/>
</dbReference>
<dbReference type="InterPro" id="IPR002052">
    <property type="entry name" value="DNA_methylase_N6_adenine_CS"/>
</dbReference>
<evidence type="ECO:0000256" key="3">
    <source>
        <dbReference type="ARBA" id="ARBA00022691"/>
    </source>
</evidence>
<dbReference type="NCBIfam" id="TIGR00536">
    <property type="entry name" value="hemK_fam"/>
    <property type="match status" value="1"/>
</dbReference>
<dbReference type="EC" id="2.1.1.298" evidence="4"/>
<dbReference type="Gene3D" id="1.10.8.10">
    <property type="entry name" value="DNA helicase RuvA subunit, C-terminal domain"/>
    <property type="match status" value="1"/>
</dbReference>
<dbReference type="Gene3D" id="3.40.50.150">
    <property type="entry name" value="Vaccinia Virus protein VP39"/>
    <property type="match status" value="1"/>
</dbReference>
<dbReference type="PIRSF" id="PIRSF037167">
    <property type="entry name" value="Mtase_YfcB_prd"/>
    <property type="match status" value="1"/>
</dbReference>
<dbReference type="FunFam" id="3.40.50.150:FF:000042">
    <property type="entry name" value="50S ribosomal protein L3 glutamine methyltransferase"/>
    <property type="match status" value="1"/>
</dbReference>